<evidence type="ECO:0000313" key="8">
    <source>
        <dbReference type="EMBL" id="MBK0404203.1"/>
    </source>
</evidence>
<protein>
    <submittedName>
        <fullName evidence="8">DUF3817 domain-containing protein</fullName>
    </submittedName>
</protein>
<reference evidence="8 9" key="1">
    <citation type="submission" date="2020-12" db="EMBL/GenBank/DDBJ databases">
        <title>Bacterial novel species Adhaeribacter sp. BT258 isolated from soil.</title>
        <authorList>
            <person name="Jung H.-Y."/>
        </authorList>
    </citation>
    <scope>NUCLEOTIDE SEQUENCE [LARGE SCALE GENOMIC DNA]</scope>
    <source>
        <strain evidence="8 9">BT258</strain>
    </source>
</reference>
<evidence type="ECO:0000256" key="1">
    <source>
        <dbReference type="ARBA" id="ARBA00004651"/>
    </source>
</evidence>
<dbReference type="Pfam" id="PF12823">
    <property type="entry name" value="DUF3817"/>
    <property type="match status" value="1"/>
</dbReference>
<evidence type="ECO:0000256" key="6">
    <source>
        <dbReference type="SAM" id="Phobius"/>
    </source>
</evidence>
<comment type="subcellular location">
    <subcellularLocation>
        <location evidence="1">Cell membrane</location>
        <topology evidence="1">Multi-pass membrane protein</topology>
    </subcellularLocation>
</comment>
<dbReference type="PANTHER" id="PTHR40077:SF1">
    <property type="entry name" value="MEMBRANE PROTEIN"/>
    <property type="match status" value="1"/>
</dbReference>
<evidence type="ECO:0000256" key="3">
    <source>
        <dbReference type="ARBA" id="ARBA00022692"/>
    </source>
</evidence>
<evidence type="ECO:0000256" key="2">
    <source>
        <dbReference type="ARBA" id="ARBA00022475"/>
    </source>
</evidence>
<keyword evidence="3 6" id="KW-0812">Transmembrane</keyword>
<keyword evidence="5 6" id="KW-0472">Membrane</keyword>
<dbReference type="PANTHER" id="PTHR40077">
    <property type="entry name" value="MEMBRANE PROTEIN-RELATED"/>
    <property type="match status" value="1"/>
</dbReference>
<feature type="domain" description="DUF3817" evidence="7">
    <location>
        <begin position="10"/>
        <end position="96"/>
    </location>
</feature>
<evidence type="ECO:0000259" key="7">
    <source>
        <dbReference type="Pfam" id="PF12823"/>
    </source>
</evidence>
<evidence type="ECO:0000313" key="9">
    <source>
        <dbReference type="Proteomes" id="UP000644147"/>
    </source>
</evidence>
<dbReference type="EMBL" id="JAEHFX010000008">
    <property type="protein sequence ID" value="MBK0404203.1"/>
    <property type="molecule type" value="Genomic_DNA"/>
</dbReference>
<gene>
    <name evidence="8" type="ORF">I5M27_14500</name>
</gene>
<keyword evidence="9" id="KW-1185">Reference proteome</keyword>
<evidence type="ECO:0000256" key="5">
    <source>
        <dbReference type="ARBA" id="ARBA00023136"/>
    </source>
</evidence>
<feature type="transmembrane region" description="Helical" evidence="6">
    <location>
        <begin position="45"/>
        <end position="66"/>
    </location>
</feature>
<dbReference type="NCBIfam" id="TIGR03954">
    <property type="entry name" value="integ_memb_HG"/>
    <property type="match status" value="1"/>
</dbReference>
<feature type="transmembrane region" description="Helical" evidence="6">
    <location>
        <begin position="12"/>
        <end position="33"/>
    </location>
</feature>
<evidence type="ECO:0000256" key="4">
    <source>
        <dbReference type="ARBA" id="ARBA00022989"/>
    </source>
</evidence>
<dbReference type="InterPro" id="IPR023845">
    <property type="entry name" value="DUF3817_TM"/>
</dbReference>
<keyword evidence="2" id="KW-1003">Cell membrane</keyword>
<comment type="caution">
    <text evidence="8">The sequence shown here is derived from an EMBL/GenBank/DDBJ whole genome shotgun (WGS) entry which is preliminary data.</text>
</comment>
<dbReference type="Proteomes" id="UP000644147">
    <property type="component" value="Unassembled WGS sequence"/>
</dbReference>
<sequence length="110" mass="12481">MNKFLTTALGRLRLIGLLEGLSYLVLLCIAMPLKYYFDQPLVVKYTGWAHGVLFVLYIAAVFQVAVQRRWSFMKGIWALVASLIPLGTFALDRQLVREQREAAYKSKVAA</sequence>
<keyword evidence="4 6" id="KW-1133">Transmembrane helix</keyword>
<organism evidence="8 9">
    <name type="scientific">Adhaeribacter terrigena</name>
    <dbReference type="NCBI Taxonomy" id="2793070"/>
    <lineage>
        <taxon>Bacteria</taxon>
        <taxon>Pseudomonadati</taxon>
        <taxon>Bacteroidota</taxon>
        <taxon>Cytophagia</taxon>
        <taxon>Cytophagales</taxon>
        <taxon>Hymenobacteraceae</taxon>
        <taxon>Adhaeribacter</taxon>
    </lineage>
</organism>
<dbReference type="RefSeq" id="WP_200507047.1">
    <property type="nucleotide sequence ID" value="NZ_JAEHFX010000008.1"/>
</dbReference>
<name>A0ABS1C478_9BACT</name>
<proteinExistence type="predicted"/>
<accession>A0ABS1C478</accession>